<dbReference type="PROSITE" id="PS51569">
    <property type="entry name" value="DOT1"/>
    <property type="match status" value="1"/>
</dbReference>
<evidence type="ECO:0000256" key="2">
    <source>
        <dbReference type="ARBA" id="ARBA00012190"/>
    </source>
</evidence>
<dbReference type="GO" id="GO:0032259">
    <property type="term" value="P:methylation"/>
    <property type="evidence" value="ECO:0007669"/>
    <property type="project" value="UniProtKB-KW"/>
</dbReference>
<dbReference type="EC" id="2.1.1.360" evidence="2 11"/>
<dbReference type="GO" id="GO:0035097">
    <property type="term" value="C:histone methyltransferase complex"/>
    <property type="evidence" value="ECO:0007669"/>
    <property type="project" value="UniProtKB-ARBA"/>
</dbReference>
<comment type="subcellular location">
    <subcellularLocation>
        <location evidence="1 11">Nucleus</location>
    </subcellularLocation>
</comment>
<keyword evidence="4 11" id="KW-0489">Methyltransferase</keyword>
<comment type="function">
    <text evidence="11">Histone methyltransferase that specifically trimethylates histone H3 to form H3K79me3. This methylation is required for telomere silencing and for the pachytene checkpoint during the meiotic cell cycle by allowing the recruitment of RAD9 to double strand breaks. Nucleosomes are preferred as substrate compared to free histone.</text>
</comment>
<dbReference type="AlphaFoldDB" id="A0AA36CU21"/>
<dbReference type="PANTHER" id="PTHR21451">
    <property type="entry name" value="HISTONE H3 METHYLTRANSFERASE"/>
    <property type="match status" value="1"/>
</dbReference>
<feature type="region of interest" description="Disordered" evidence="12">
    <location>
        <begin position="403"/>
        <end position="461"/>
    </location>
</feature>
<evidence type="ECO:0000313" key="15">
    <source>
        <dbReference type="Proteomes" id="UP001177023"/>
    </source>
</evidence>
<evidence type="ECO:0000256" key="12">
    <source>
        <dbReference type="SAM" id="MobiDB-lite"/>
    </source>
</evidence>
<evidence type="ECO:0000256" key="1">
    <source>
        <dbReference type="ARBA" id="ARBA00004123"/>
    </source>
</evidence>
<evidence type="ECO:0000256" key="5">
    <source>
        <dbReference type="ARBA" id="ARBA00022679"/>
    </source>
</evidence>
<evidence type="ECO:0000313" key="14">
    <source>
        <dbReference type="EMBL" id="CAJ0574371.1"/>
    </source>
</evidence>
<name>A0AA36CU21_9BILA</name>
<keyword evidence="8 11" id="KW-0539">Nucleus</keyword>
<accession>A0AA36CU21</accession>
<keyword evidence="15" id="KW-1185">Reference proteome</keyword>
<keyword evidence="5 11" id="KW-0808">Transferase</keyword>
<dbReference type="Gene3D" id="3.40.50.150">
    <property type="entry name" value="Vaccinia Virus protein VP39"/>
    <property type="match status" value="1"/>
</dbReference>
<keyword evidence="7 11" id="KW-0156">Chromatin regulator</keyword>
<evidence type="ECO:0000256" key="4">
    <source>
        <dbReference type="ARBA" id="ARBA00022603"/>
    </source>
</evidence>
<dbReference type="InterPro" id="IPR029063">
    <property type="entry name" value="SAM-dependent_MTases_sf"/>
</dbReference>
<protein>
    <recommendedName>
        <fullName evidence="3 11">Histone-lysine N-methyltransferase, H3 lysine-79 specific</fullName>
        <ecNumber evidence="2 11">2.1.1.360</ecNumber>
    </recommendedName>
    <alternativeName>
        <fullName evidence="9 11">Histone H3-K79 methyltransferase</fullName>
    </alternativeName>
</protein>
<comment type="similarity">
    <text evidence="11">Belongs to the class I-like SAM-binding methyltransferase superfamily. DOT1 family.</text>
</comment>
<evidence type="ECO:0000256" key="11">
    <source>
        <dbReference type="RuleBase" id="RU271113"/>
    </source>
</evidence>
<feature type="non-terminal residue" evidence="14">
    <location>
        <position position="1"/>
    </location>
</feature>
<dbReference type="Gene3D" id="1.10.260.60">
    <property type="match status" value="1"/>
</dbReference>
<evidence type="ECO:0000256" key="10">
    <source>
        <dbReference type="ARBA" id="ARBA00047770"/>
    </source>
</evidence>
<dbReference type="EMBL" id="CATQJA010002629">
    <property type="protein sequence ID" value="CAJ0574371.1"/>
    <property type="molecule type" value="Genomic_DNA"/>
</dbReference>
<feature type="compositionally biased region" description="Basic and acidic residues" evidence="12">
    <location>
        <begin position="18"/>
        <end position="28"/>
    </location>
</feature>
<dbReference type="InterPro" id="IPR030445">
    <property type="entry name" value="H3-K79_meTrfase"/>
</dbReference>
<dbReference type="Proteomes" id="UP001177023">
    <property type="component" value="Unassembled WGS sequence"/>
</dbReference>
<dbReference type="GO" id="GO:0000077">
    <property type="term" value="P:DNA damage checkpoint signaling"/>
    <property type="evidence" value="ECO:0007669"/>
    <property type="project" value="TreeGrafter"/>
</dbReference>
<dbReference type="InterPro" id="IPR025789">
    <property type="entry name" value="DOT1_dom"/>
</dbReference>
<evidence type="ECO:0000256" key="3">
    <source>
        <dbReference type="ARBA" id="ARBA00020987"/>
    </source>
</evidence>
<dbReference type="SUPFAM" id="SSF53335">
    <property type="entry name" value="S-adenosyl-L-methionine-dependent methyltransferases"/>
    <property type="match status" value="1"/>
</dbReference>
<gene>
    <name evidence="14" type="ORF">MSPICULIGERA_LOCUS12706</name>
</gene>
<evidence type="ECO:0000256" key="6">
    <source>
        <dbReference type="ARBA" id="ARBA00022691"/>
    </source>
</evidence>
<feature type="region of interest" description="Disordered" evidence="12">
    <location>
        <begin position="1"/>
        <end position="56"/>
    </location>
</feature>
<evidence type="ECO:0000256" key="9">
    <source>
        <dbReference type="ARBA" id="ARBA00029821"/>
    </source>
</evidence>
<evidence type="ECO:0000259" key="13">
    <source>
        <dbReference type="PROSITE" id="PS51569"/>
    </source>
</evidence>
<comment type="caution">
    <text evidence="14">The sequence shown here is derived from an EMBL/GenBank/DDBJ whole genome shotgun (WGS) entry which is preliminary data.</text>
</comment>
<sequence length="461" mass="51748">MDQFKERSSKSPSLHSKSSAERFKDRTSKSPSVHRKSSGDRLETSSISSADSSDSNPVKTIKLHGIYGHPVGDNKPFLVTWRDNGDNQEAAVEVIENLKQVMSRFPEIKAPLQTFAQSIEIDLNNYANIGYDKISKLVSKYNKLASTSFQLWSGQTRPGVEEWSVEPCSPQLLNFICSTAFNRAVPDVNRLNKHYEAFSSEVYGETSYDQLELMLEDIKATENDVFVDLGSGVGHLVCYVAGRTKVKKAIGIEISKFPSTCAATMESTFRSLMKWHGKRVRDFKLIQGDFLSQDHLQLITEEATIIFINNFAFTADLDKKIKDAIIKNCAPGTKIISTKAYAKSKAVPELRERDLNDLSMMLDVTSLRTVNAPASWTGGHVPYYLHVVNPAKIERYFEYKNKKNSSTPSLDERRSNSSKTSQRKKPTSAEPDNKKAPVTKTKAKKRLNESKNGKAQKRKRG</sequence>
<proteinExistence type="inferred from homology"/>
<comment type="catalytic activity">
    <reaction evidence="10 11">
        <text>L-lysyl(79)-[histone H3] + 3 S-adenosyl-L-methionine = N(6),N(6),N(6)-trimethyl-L-lysyl(79)-[histone H3] + 3 S-adenosyl-L-homocysteine + 3 H(+)</text>
        <dbReference type="Rhea" id="RHEA:60328"/>
        <dbReference type="Rhea" id="RHEA-COMP:15549"/>
        <dbReference type="Rhea" id="RHEA-COMP:15552"/>
        <dbReference type="ChEBI" id="CHEBI:15378"/>
        <dbReference type="ChEBI" id="CHEBI:29969"/>
        <dbReference type="ChEBI" id="CHEBI:57856"/>
        <dbReference type="ChEBI" id="CHEBI:59789"/>
        <dbReference type="ChEBI" id="CHEBI:61961"/>
        <dbReference type="EC" id="2.1.1.360"/>
    </reaction>
</comment>
<dbReference type="PANTHER" id="PTHR21451:SF0">
    <property type="entry name" value="HISTONE-LYSINE N-METHYLTRANSFERASE, H3 LYSINE-79 SPECIFIC"/>
    <property type="match status" value="1"/>
</dbReference>
<dbReference type="GO" id="GO:0140956">
    <property type="term" value="F:histone H3K79 trimethyltransferase activity"/>
    <property type="evidence" value="ECO:0007669"/>
    <property type="project" value="UniProtKB-EC"/>
</dbReference>
<dbReference type="FunFam" id="3.40.50.150:FF:000033">
    <property type="entry name" value="Histone-lysine N-methyltransferase, H3 lysine-79 specific"/>
    <property type="match status" value="1"/>
</dbReference>
<organism evidence="14 15">
    <name type="scientific">Mesorhabditis spiculigera</name>
    <dbReference type="NCBI Taxonomy" id="96644"/>
    <lineage>
        <taxon>Eukaryota</taxon>
        <taxon>Metazoa</taxon>
        <taxon>Ecdysozoa</taxon>
        <taxon>Nematoda</taxon>
        <taxon>Chromadorea</taxon>
        <taxon>Rhabditida</taxon>
        <taxon>Rhabditina</taxon>
        <taxon>Rhabditomorpha</taxon>
        <taxon>Rhabditoidea</taxon>
        <taxon>Rhabditidae</taxon>
        <taxon>Mesorhabditinae</taxon>
        <taxon>Mesorhabditis</taxon>
    </lineage>
</organism>
<evidence type="ECO:0000256" key="8">
    <source>
        <dbReference type="ARBA" id="ARBA00023242"/>
    </source>
</evidence>
<dbReference type="Pfam" id="PF08123">
    <property type="entry name" value="DOT1"/>
    <property type="match status" value="1"/>
</dbReference>
<dbReference type="GO" id="GO:0006281">
    <property type="term" value="P:DNA repair"/>
    <property type="evidence" value="ECO:0007669"/>
    <property type="project" value="TreeGrafter"/>
</dbReference>
<feature type="compositionally biased region" description="Low complexity" evidence="12">
    <location>
        <begin position="45"/>
        <end position="55"/>
    </location>
</feature>
<feature type="domain" description="DOT1" evidence="13">
    <location>
        <begin position="69"/>
        <end position="401"/>
    </location>
</feature>
<comment type="miscellaneous">
    <text evidence="11">In contrast to other lysine histone methyltransferases, it does not contain a SET domain, suggesting the existence of another mechanism for methylation of lysine residues of histones.</text>
</comment>
<evidence type="ECO:0000256" key="7">
    <source>
        <dbReference type="ARBA" id="ARBA00022853"/>
    </source>
</evidence>
<reference evidence="14" key="1">
    <citation type="submission" date="2023-06" db="EMBL/GenBank/DDBJ databases">
        <authorList>
            <person name="Delattre M."/>
        </authorList>
    </citation>
    <scope>NUCLEOTIDE SEQUENCE</scope>
    <source>
        <strain evidence="14">AF72</strain>
    </source>
</reference>
<keyword evidence="6 11" id="KW-0949">S-adenosyl-L-methionine</keyword>